<dbReference type="InterPro" id="IPR036390">
    <property type="entry name" value="WH_DNA-bd_sf"/>
</dbReference>
<dbReference type="GO" id="GO:0030170">
    <property type="term" value="F:pyridoxal phosphate binding"/>
    <property type="evidence" value="ECO:0007669"/>
    <property type="project" value="InterPro"/>
</dbReference>
<dbReference type="InterPro" id="IPR015421">
    <property type="entry name" value="PyrdxlP-dep_Trfase_major"/>
</dbReference>
<evidence type="ECO:0000313" key="8">
    <source>
        <dbReference type="Proteomes" id="UP000617734"/>
    </source>
</evidence>
<dbReference type="Proteomes" id="UP000617734">
    <property type="component" value="Unassembled WGS sequence"/>
</dbReference>
<dbReference type="InterPro" id="IPR000524">
    <property type="entry name" value="Tscrpt_reg_HTH_GntR"/>
</dbReference>
<dbReference type="PANTHER" id="PTHR46577">
    <property type="entry name" value="HTH-TYPE TRANSCRIPTIONAL REGULATORY PROTEIN GABR"/>
    <property type="match status" value="1"/>
</dbReference>
<keyword evidence="3" id="KW-0805">Transcription regulation</keyword>
<dbReference type="InterPro" id="IPR036388">
    <property type="entry name" value="WH-like_DNA-bd_sf"/>
</dbReference>
<dbReference type="PRINTS" id="PR00035">
    <property type="entry name" value="HTHGNTR"/>
</dbReference>
<reference evidence="7" key="1">
    <citation type="journal article" date="2014" name="Int. J. Syst. Evol. Microbiol.">
        <title>Complete genome sequence of Corynebacterium casei LMG S-19264T (=DSM 44701T), isolated from a smear-ripened cheese.</title>
        <authorList>
            <consortium name="US DOE Joint Genome Institute (JGI-PGF)"/>
            <person name="Walter F."/>
            <person name="Albersmeier A."/>
            <person name="Kalinowski J."/>
            <person name="Ruckert C."/>
        </authorList>
    </citation>
    <scope>NUCLEOTIDE SEQUENCE</scope>
    <source>
        <strain evidence="7">JCM 4646</strain>
    </source>
</reference>
<evidence type="ECO:0000256" key="2">
    <source>
        <dbReference type="ARBA" id="ARBA00022898"/>
    </source>
</evidence>
<evidence type="ECO:0000256" key="3">
    <source>
        <dbReference type="ARBA" id="ARBA00023015"/>
    </source>
</evidence>
<dbReference type="InterPro" id="IPR051446">
    <property type="entry name" value="HTH_trans_reg/aminotransferase"/>
</dbReference>
<comment type="similarity">
    <text evidence="1">In the C-terminal section; belongs to the class-I pyridoxal-phosphate-dependent aminotransferase family.</text>
</comment>
<evidence type="ECO:0000259" key="6">
    <source>
        <dbReference type="PROSITE" id="PS50949"/>
    </source>
</evidence>
<dbReference type="PROSITE" id="PS50949">
    <property type="entry name" value="HTH_GNTR"/>
    <property type="match status" value="1"/>
</dbReference>
<dbReference type="PANTHER" id="PTHR46577:SF1">
    <property type="entry name" value="HTH-TYPE TRANSCRIPTIONAL REGULATORY PROTEIN GABR"/>
    <property type="match status" value="1"/>
</dbReference>
<comment type="caution">
    <text evidence="7">The sequence shown here is derived from an EMBL/GenBank/DDBJ whole genome shotgun (WGS) entry which is preliminary data.</text>
</comment>
<keyword evidence="4" id="KW-0238">DNA-binding</keyword>
<dbReference type="Pfam" id="PF00155">
    <property type="entry name" value="Aminotran_1_2"/>
    <property type="match status" value="1"/>
</dbReference>
<dbReference type="SUPFAM" id="SSF53383">
    <property type="entry name" value="PLP-dependent transferases"/>
    <property type="match status" value="1"/>
</dbReference>
<gene>
    <name evidence="7" type="ORF">GCM10018781_03660</name>
</gene>
<dbReference type="RefSeq" id="WP_190208928.1">
    <property type="nucleotide sequence ID" value="NZ_BNBO01000001.1"/>
</dbReference>
<organism evidence="7 8">
    <name type="scientific">Kitasatospora indigofera</name>
    <dbReference type="NCBI Taxonomy" id="67307"/>
    <lineage>
        <taxon>Bacteria</taxon>
        <taxon>Bacillati</taxon>
        <taxon>Actinomycetota</taxon>
        <taxon>Actinomycetes</taxon>
        <taxon>Kitasatosporales</taxon>
        <taxon>Streptomycetaceae</taxon>
        <taxon>Kitasatospora</taxon>
    </lineage>
</organism>
<evidence type="ECO:0000256" key="4">
    <source>
        <dbReference type="ARBA" id="ARBA00023125"/>
    </source>
</evidence>
<accession>A0A919KJH7</accession>
<evidence type="ECO:0000256" key="1">
    <source>
        <dbReference type="ARBA" id="ARBA00005384"/>
    </source>
</evidence>
<dbReference type="EMBL" id="BNBO01000001">
    <property type="protein sequence ID" value="GHH59802.1"/>
    <property type="molecule type" value="Genomic_DNA"/>
</dbReference>
<keyword evidence="2" id="KW-0663">Pyridoxal phosphate</keyword>
<protein>
    <submittedName>
        <fullName evidence="7">GntR family transcriptional regulator</fullName>
    </submittedName>
</protein>
<dbReference type="AlphaFoldDB" id="A0A919KJH7"/>
<dbReference type="SUPFAM" id="SSF46785">
    <property type="entry name" value="Winged helix' DNA-binding domain"/>
    <property type="match status" value="1"/>
</dbReference>
<dbReference type="GeneID" id="95350902"/>
<evidence type="ECO:0000256" key="5">
    <source>
        <dbReference type="ARBA" id="ARBA00023163"/>
    </source>
</evidence>
<dbReference type="GO" id="GO:0003700">
    <property type="term" value="F:DNA-binding transcription factor activity"/>
    <property type="evidence" value="ECO:0007669"/>
    <property type="project" value="InterPro"/>
</dbReference>
<dbReference type="CDD" id="cd07377">
    <property type="entry name" value="WHTH_GntR"/>
    <property type="match status" value="1"/>
</dbReference>
<proteinExistence type="inferred from homology"/>
<reference evidence="7" key="2">
    <citation type="submission" date="2020-09" db="EMBL/GenBank/DDBJ databases">
        <authorList>
            <person name="Sun Q."/>
            <person name="Ohkuma M."/>
        </authorList>
    </citation>
    <scope>NUCLEOTIDE SEQUENCE</scope>
    <source>
        <strain evidence="7">JCM 4646</strain>
    </source>
</reference>
<dbReference type="InterPro" id="IPR004839">
    <property type="entry name" value="Aminotransferase_I/II_large"/>
</dbReference>
<dbReference type="Gene3D" id="3.40.640.10">
    <property type="entry name" value="Type I PLP-dependent aspartate aminotransferase-like (Major domain)"/>
    <property type="match status" value="1"/>
</dbReference>
<name>A0A919KJH7_9ACTN</name>
<dbReference type="InterPro" id="IPR015424">
    <property type="entry name" value="PyrdxlP-dep_Trfase"/>
</dbReference>
<keyword evidence="5" id="KW-0804">Transcription</keyword>
<dbReference type="CDD" id="cd00609">
    <property type="entry name" value="AAT_like"/>
    <property type="match status" value="1"/>
</dbReference>
<feature type="domain" description="HTH gntR-type" evidence="6">
    <location>
        <begin position="13"/>
        <end position="81"/>
    </location>
</feature>
<dbReference type="Gene3D" id="1.10.10.10">
    <property type="entry name" value="Winged helix-like DNA-binding domain superfamily/Winged helix DNA-binding domain"/>
    <property type="match status" value="1"/>
</dbReference>
<dbReference type="Pfam" id="PF00392">
    <property type="entry name" value="GntR"/>
    <property type="match status" value="1"/>
</dbReference>
<dbReference type="GO" id="GO:0003677">
    <property type="term" value="F:DNA binding"/>
    <property type="evidence" value="ECO:0007669"/>
    <property type="project" value="UniProtKB-KW"/>
</dbReference>
<evidence type="ECO:0000313" key="7">
    <source>
        <dbReference type="EMBL" id="GHH59802.1"/>
    </source>
</evidence>
<keyword evidence="8" id="KW-1185">Reference proteome</keyword>
<sequence length="456" mass="47413">MSELLIEVDHARGDLTGQLTRALRAAVRAGRLTAAARLPATRVLAAQLGLSRGVVVEAYAQLVSEGYLLAVPGSGTRVAAGIARPDPPAPPAVPEAPPAYDLRPGTPDLAAFPRTAWLAATRRALATAQHQQFGYGDPAGLPHLRTELAGHLARARAAAAGPGDVTVVGGVAQGLALLIAVLARHGHHRFAVEDPCSPGTLELLRAHGVDPVGVPVDRDGLDVAALAATDATVVLVTPAHQYPTGVVLAPGRRTELIGWARRTGGMVVEDDYDAEFRYDREPVGCLQGLAPDVVVHLGSLSKSLAPGLRFGWALLPQALAADFRHAKRYADLGIGVIEQLTFAELLAGGGYHRHLRTVRSGYRRRRDALLGALRAGLPDADVPGVAAGLHLYLELPPGSREETVVAAAGVSGVRVEPVAPMRLRPGPPALALGFGVLPAHRLARAAGLLAEAVNGA</sequence>
<dbReference type="SMART" id="SM00345">
    <property type="entry name" value="HTH_GNTR"/>
    <property type="match status" value="1"/>
</dbReference>